<reference evidence="2" key="1">
    <citation type="journal article" date="2017" name="Gigascience">
        <title>The genome draft of coconut (Cocos nucifera).</title>
        <authorList>
            <person name="Xiao Y."/>
            <person name="Xu P."/>
            <person name="Fan H."/>
            <person name="Baudouin L."/>
            <person name="Xia W."/>
            <person name="Bocs S."/>
            <person name="Xu J."/>
            <person name="Li Q."/>
            <person name="Guo A."/>
            <person name="Zhou L."/>
            <person name="Li J."/>
            <person name="Wu Y."/>
            <person name="Ma Z."/>
            <person name="Armero A."/>
            <person name="Issali A.E."/>
            <person name="Liu N."/>
            <person name="Peng M."/>
            <person name="Yang Y."/>
        </authorList>
    </citation>
    <scope>NUCLEOTIDE SEQUENCE</scope>
    <source>
        <tissue evidence="2">Spear leaf of Hainan Tall coconut</tissue>
    </source>
</reference>
<dbReference type="GO" id="GO:0006396">
    <property type="term" value="P:RNA processing"/>
    <property type="evidence" value="ECO:0007669"/>
    <property type="project" value="InterPro"/>
</dbReference>
<evidence type="ECO:0000313" key="3">
    <source>
        <dbReference type="Proteomes" id="UP000797356"/>
    </source>
</evidence>
<sequence>MRTPRKHEAEFEAVEPLPPHMATKSFKLDAAHCCNYKKMMPVPSSAEFMASSSMLLVNAHNNGMRATMAKVKQILGHSFQDLRLLEEVLTHQSHAEHPSYQQLKFTGDTATLLDFTMYTSPTPNISLG</sequence>
<dbReference type="PROSITE" id="PS50142">
    <property type="entry name" value="RNASE_3_2"/>
    <property type="match status" value="1"/>
</dbReference>
<comment type="caution">
    <text evidence="2">The sequence shown here is derived from an EMBL/GenBank/DDBJ whole genome shotgun (WGS) entry which is preliminary data.</text>
</comment>
<proteinExistence type="predicted"/>
<name>A0A8K0IFT0_COCNU</name>
<dbReference type="SUPFAM" id="SSF69065">
    <property type="entry name" value="RNase III domain-like"/>
    <property type="match status" value="1"/>
</dbReference>
<keyword evidence="3" id="KW-1185">Reference proteome</keyword>
<dbReference type="EMBL" id="CM017878">
    <property type="protein sequence ID" value="KAG1354852.1"/>
    <property type="molecule type" value="Genomic_DNA"/>
</dbReference>
<dbReference type="InterPro" id="IPR036389">
    <property type="entry name" value="RNase_III_sf"/>
</dbReference>
<dbReference type="Proteomes" id="UP000797356">
    <property type="component" value="Chromosome 7"/>
</dbReference>
<dbReference type="GO" id="GO:0004525">
    <property type="term" value="F:ribonuclease III activity"/>
    <property type="evidence" value="ECO:0007669"/>
    <property type="project" value="InterPro"/>
</dbReference>
<gene>
    <name evidence="2" type="ORF">COCNU_07G009640</name>
</gene>
<organism evidence="2 3">
    <name type="scientific">Cocos nucifera</name>
    <name type="common">Coconut palm</name>
    <dbReference type="NCBI Taxonomy" id="13894"/>
    <lineage>
        <taxon>Eukaryota</taxon>
        <taxon>Viridiplantae</taxon>
        <taxon>Streptophyta</taxon>
        <taxon>Embryophyta</taxon>
        <taxon>Tracheophyta</taxon>
        <taxon>Spermatophyta</taxon>
        <taxon>Magnoliopsida</taxon>
        <taxon>Liliopsida</taxon>
        <taxon>Arecaceae</taxon>
        <taxon>Arecoideae</taxon>
        <taxon>Cocoseae</taxon>
        <taxon>Attaleinae</taxon>
        <taxon>Cocos</taxon>
    </lineage>
</organism>
<dbReference type="Gene3D" id="1.10.1520.10">
    <property type="entry name" value="Ribonuclease III domain"/>
    <property type="match status" value="1"/>
</dbReference>
<protein>
    <recommendedName>
        <fullName evidence="1">RNase III domain-containing protein</fullName>
    </recommendedName>
</protein>
<reference evidence="2" key="2">
    <citation type="submission" date="2019-07" db="EMBL/GenBank/DDBJ databases">
        <authorList>
            <person name="Yang Y."/>
            <person name="Bocs S."/>
            <person name="Baudouin L."/>
        </authorList>
    </citation>
    <scope>NUCLEOTIDE SEQUENCE</scope>
    <source>
        <tissue evidence="2">Spear leaf of Hainan Tall coconut</tissue>
    </source>
</reference>
<dbReference type="InterPro" id="IPR000999">
    <property type="entry name" value="RNase_III_dom"/>
</dbReference>
<evidence type="ECO:0000313" key="2">
    <source>
        <dbReference type="EMBL" id="KAG1354852.1"/>
    </source>
</evidence>
<dbReference type="AlphaFoldDB" id="A0A8K0IFT0"/>
<accession>A0A8K0IFT0</accession>
<evidence type="ECO:0000259" key="1">
    <source>
        <dbReference type="PROSITE" id="PS50142"/>
    </source>
</evidence>
<feature type="domain" description="RNase III" evidence="1">
    <location>
        <begin position="68"/>
        <end position="109"/>
    </location>
</feature>